<reference evidence="1" key="2">
    <citation type="journal article" date="2015" name="Data Brief">
        <title>Shoot transcriptome of the giant reed, Arundo donax.</title>
        <authorList>
            <person name="Barrero R.A."/>
            <person name="Guerrero F.D."/>
            <person name="Moolhuijzen P."/>
            <person name="Goolsby J.A."/>
            <person name="Tidwell J."/>
            <person name="Bellgard S.E."/>
            <person name="Bellgard M.I."/>
        </authorList>
    </citation>
    <scope>NUCLEOTIDE SEQUENCE</scope>
    <source>
        <tissue evidence="1">Shoot tissue taken approximately 20 cm above the soil surface</tissue>
    </source>
</reference>
<accession>A0A0A9H7H7</accession>
<evidence type="ECO:0000313" key="1">
    <source>
        <dbReference type="EMBL" id="JAE30821.1"/>
    </source>
</evidence>
<name>A0A0A9H7H7_ARUDO</name>
<proteinExistence type="predicted"/>
<dbReference type="EMBL" id="GBRH01167075">
    <property type="protein sequence ID" value="JAE30821.1"/>
    <property type="molecule type" value="Transcribed_RNA"/>
</dbReference>
<sequence>MKFDKIGLDSRVQIHVGTPRRRKELIVAVLDLDDTLS</sequence>
<dbReference type="AlphaFoldDB" id="A0A0A9H7H7"/>
<organism evidence="1">
    <name type="scientific">Arundo donax</name>
    <name type="common">Giant reed</name>
    <name type="synonym">Donax arundinaceus</name>
    <dbReference type="NCBI Taxonomy" id="35708"/>
    <lineage>
        <taxon>Eukaryota</taxon>
        <taxon>Viridiplantae</taxon>
        <taxon>Streptophyta</taxon>
        <taxon>Embryophyta</taxon>
        <taxon>Tracheophyta</taxon>
        <taxon>Spermatophyta</taxon>
        <taxon>Magnoliopsida</taxon>
        <taxon>Liliopsida</taxon>
        <taxon>Poales</taxon>
        <taxon>Poaceae</taxon>
        <taxon>PACMAD clade</taxon>
        <taxon>Arundinoideae</taxon>
        <taxon>Arundineae</taxon>
        <taxon>Arundo</taxon>
    </lineage>
</organism>
<reference evidence="1" key="1">
    <citation type="submission" date="2014-09" db="EMBL/GenBank/DDBJ databases">
        <authorList>
            <person name="Magalhaes I.L.F."/>
            <person name="Oliveira U."/>
            <person name="Santos F.R."/>
            <person name="Vidigal T.H.D.A."/>
            <person name="Brescovit A.D."/>
            <person name="Santos A.J."/>
        </authorList>
    </citation>
    <scope>NUCLEOTIDE SEQUENCE</scope>
    <source>
        <tissue evidence="1">Shoot tissue taken approximately 20 cm above the soil surface</tissue>
    </source>
</reference>
<protein>
    <submittedName>
        <fullName evidence="1">Uncharacterized protein</fullName>
    </submittedName>
</protein>